<evidence type="ECO:0000313" key="2">
    <source>
        <dbReference type="EMBL" id="KAE9138676.1"/>
    </source>
</evidence>
<dbReference type="EMBL" id="QXFY01000109">
    <property type="protein sequence ID" value="KAE9356583.1"/>
    <property type="molecule type" value="Genomic_DNA"/>
</dbReference>
<feature type="region of interest" description="Disordered" evidence="1">
    <location>
        <begin position="1"/>
        <end position="23"/>
    </location>
</feature>
<accession>A0A6A3TQG4</accession>
<reference evidence="2 4" key="1">
    <citation type="submission" date="2018-08" db="EMBL/GenBank/DDBJ databases">
        <title>Genomic investigation of the strawberry pathogen Phytophthora fragariae indicates pathogenicity is determined by transcriptional variation in three key races.</title>
        <authorList>
            <person name="Adams T.M."/>
            <person name="Armitage A.D."/>
            <person name="Sobczyk M.K."/>
            <person name="Bates H.J."/>
            <person name="Dunwell J.M."/>
            <person name="Nellist C.F."/>
            <person name="Harrison R.J."/>
        </authorList>
    </citation>
    <scope>NUCLEOTIDE SEQUENCE [LARGE SCALE GENOMIC DNA]</scope>
    <source>
        <strain evidence="2 4">NOV-71</strain>
        <strain evidence="3 5">NOV-77</strain>
    </source>
</reference>
<protein>
    <submittedName>
        <fullName evidence="2">Uncharacterized protein</fullName>
    </submittedName>
</protein>
<dbReference type="EMBL" id="QXFZ01000030">
    <property type="protein sequence ID" value="KAE9138676.1"/>
    <property type="molecule type" value="Genomic_DNA"/>
</dbReference>
<sequence>MRRMRAGQSSEKLGRSTPDMTSSRIWNGLAFFPFVPMHSWTGIFHVSSSASTTQNE</sequence>
<proteinExistence type="predicted"/>
<evidence type="ECO:0000313" key="4">
    <source>
        <dbReference type="Proteomes" id="UP000441208"/>
    </source>
</evidence>
<comment type="caution">
    <text evidence="2">The sequence shown here is derived from an EMBL/GenBank/DDBJ whole genome shotgun (WGS) entry which is preliminary data.</text>
</comment>
<organism evidence="2 4">
    <name type="scientific">Phytophthora fragariae</name>
    <dbReference type="NCBI Taxonomy" id="53985"/>
    <lineage>
        <taxon>Eukaryota</taxon>
        <taxon>Sar</taxon>
        <taxon>Stramenopiles</taxon>
        <taxon>Oomycota</taxon>
        <taxon>Peronosporomycetes</taxon>
        <taxon>Peronosporales</taxon>
        <taxon>Peronosporaceae</taxon>
        <taxon>Phytophthora</taxon>
    </lineage>
</organism>
<evidence type="ECO:0000256" key="1">
    <source>
        <dbReference type="SAM" id="MobiDB-lite"/>
    </source>
</evidence>
<evidence type="ECO:0000313" key="5">
    <source>
        <dbReference type="Proteomes" id="UP000486351"/>
    </source>
</evidence>
<dbReference type="Proteomes" id="UP000486351">
    <property type="component" value="Unassembled WGS sequence"/>
</dbReference>
<dbReference type="Proteomes" id="UP000441208">
    <property type="component" value="Unassembled WGS sequence"/>
</dbReference>
<dbReference type="AlphaFoldDB" id="A0A6A3TQG4"/>
<name>A0A6A3TQG4_9STRA</name>
<gene>
    <name evidence="2" type="ORF">PF007_g1299</name>
    <name evidence="3" type="ORF">PF008_g3552</name>
</gene>
<evidence type="ECO:0000313" key="3">
    <source>
        <dbReference type="EMBL" id="KAE9356583.1"/>
    </source>
</evidence>